<dbReference type="InterPro" id="IPR003018">
    <property type="entry name" value="GAF"/>
</dbReference>
<evidence type="ECO:0000313" key="7">
    <source>
        <dbReference type="Proteomes" id="UP001589702"/>
    </source>
</evidence>
<reference evidence="6 7" key="1">
    <citation type="submission" date="2024-09" db="EMBL/GenBank/DDBJ databases">
        <authorList>
            <person name="Sun Q."/>
            <person name="Mori K."/>
        </authorList>
    </citation>
    <scope>NUCLEOTIDE SEQUENCE [LARGE SCALE GENOMIC DNA]</scope>
    <source>
        <strain evidence="6 7">JCM 1334</strain>
    </source>
</reference>
<evidence type="ECO:0000313" key="6">
    <source>
        <dbReference type="EMBL" id="MFB9821909.1"/>
    </source>
</evidence>
<dbReference type="Proteomes" id="UP001589702">
    <property type="component" value="Unassembled WGS sequence"/>
</dbReference>
<evidence type="ECO:0000256" key="3">
    <source>
        <dbReference type="ARBA" id="ARBA00023163"/>
    </source>
</evidence>
<dbReference type="InterPro" id="IPR036388">
    <property type="entry name" value="WH-like_DNA-bd_sf"/>
</dbReference>
<feature type="region of interest" description="Disordered" evidence="4">
    <location>
        <begin position="1"/>
        <end position="28"/>
    </location>
</feature>
<evidence type="ECO:0000256" key="4">
    <source>
        <dbReference type="SAM" id="MobiDB-lite"/>
    </source>
</evidence>
<dbReference type="Pfam" id="PF01590">
    <property type="entry name" value="GAF"/>
    <property type="match status" value="1"/>
</dbReference>
<dbReference type="SUPFAM" id="SSF55781">
    <property type="entry name" value="GAF domain-like"/>
    <property type="match status" value="1"/>
</dbReference>
<dbReference type="EMBL" id="JBHMBC010000039">
    <property type="protein sequence ID" value="MFB9821909.1"/>
    <property type="molecule type" value="Genomic_DNA"/>
</dbReference>
<dbReference type="PROSITE" id="PS50043">
    <property type="entry name" value="HTH_LUXR_2"/>
    <property type="match status" value="1"/>
</dbReference>
<comment type="caution">
    <text evidence="6">The sequence shown here is derived from an EMBL/GenBank/DDBJ whole genome shotgun (WGS) entry which is preliminary data.</text>
</comment>
<evidence type="ECO:0000256" key="1">
    <source>
        <dbReference type="ARBA" id="ARBA00023015"/>
    </source>
</evidence>
<dbReference type="InterPro" id="IPR016032">
    <property type="entry name" value="Sig_transdc_resp-reg_C-effctor"/>
</dbReference>
<dbReference type="RefSeq" id="WP_234750487.1">
    <property type="nucleotide sequence ID" value="NZ_BAAAWN010000001.1"/>
</dbReference>
<organism evidence="6 7">
    <name type="scientific">Arthrobacter ramosus</name>
    <dbReference type="NCBI Taxonomy" id="1672"/>
    <lineage>
        <taxon>Bacteria</taxon>
        <taxon>Bacillati</taxon>
        <taxon>Actinomycetota</taxon>
        <taxon>Actinomycetes</taxon>
        <taxon>Micrococcales</taxon>
        <taxon>Micrococcaceae</taxon>
        <taxon>Arthrobacter</taxon>
    </lineage>
</organism>
<keyword evidence="7" id="KW-1185">Reference proteome</keyword>
<sequence>MSTTKYELRTGRPAPNPFSDPGQYNADPAEVRPARLGDVHDAISRLRDLGSVDDALAAAARTFAPAGHFARVLLSRIEGSLWVPRHWHSSELEHEQERGLESLLAALRVPLCSTMVETQVVRRRTSQLVEHAQTDSRTHHPFVDAIRTRSYIVAPVIVGEEAVALIHADHGANRHPVSEADHDIVRHFADLLGLALESIALDARIAAEREQVRSALARAESVLSQQGTPSLSVVLNARTPAPHALQPASHPWGLSDREAEVLALMAEGLTNRGIADRLFLSESTVKSHVKQIFRKQGASTRSESIAHAWRHTRWQELRAS</sequence>
<accession>A0ABV5Y4K0</accession>
<dbReference type="PRINTS" id="PR00038">
    <property type="entry name" value="HTHLUXR"/>
</dbReference>
<dbReference type="PANTHER" id="PTHR44688">
    <property type="entry name" value="DNA-BINDING TRANSCRIPTIONAL ACTIVATOR DEVR_DOSR"/>
    <property type="match status" value="1"/>
</dbReference>
<protein>
    <submittedName>
        <fullName evidence="6">LuxR C-terminal-related transcriptional regulator</fullName>
    </submittedName>
</protein>
<feature type="domain" description="HTH luxR-type" evidence="5">
    <location>
        <begin position="247"/>
        <end position="312"/>
    </location>
</feature>
<dbReference type="InterPro" id="IPR000792">
    <property type="entry name" value="Tscrpt_reg_LuxR_C"/>
</dbReference>
<evidence type="ECO:0000256" key="2">
    <source>
        <dbReference type="ARBA" id="ARBA00023125"/>
    </source>
</evidence>
<dbReference type="Gene3D" id="1.10.10.10">
    <property type="entry name" value="Winged helix-like DNA-binding domain superfamily/Winged helix DNA-binding domain"/>
    <property type="match status" value="1"/>
</dbReference>
<proteinExistence type="predicted"/>
<gene>
    <name evidence="6" type="ORF">ACFFP1_20740</name>
</gene>
<dbReference type="SMART" id="SM00421">
    <property type="entry name" value="HTH_LUXR"/>
    <property type="match status" value="1"/>
</dbReference>
<keyword evidence="3" id="KW-0804">Transcription</keyword>
<evidence type="ECO:0000259" key="5">
    <source>
        <dbReference type="PROSITE" id="PS50043"/>
    </source>
</evidence>
<dbReference type="InterPro" id="IPR029016">
    <property type="entry name" value="GAF-like_dom_sf"/>
</dbReference>
<dbReference type="Pfam" id="PF00196">
    <property type="entry name" value="GerE"/>
    <property type="match status" value="1"/>
</dbReference>
<keyword evidence="2" id="KW-0238">DNA-binding</keyword>
<dbReference type="SMART" id="SM00065">
    <property type="entry name" value="GAF"/>
    <property type="match status" value="1"/>
</dbReference>
<dbReference type="PANTHER" id="PTHR44688:SF16">
    <property type="entry name" value="DNA-BINDING TRANSCRIPTIONAL ACTIVATOR DEVR_DOSR"/>
    <property type="match status" value="1"/>
</dbReference>
<dbReference type="CDD" id="cd06170">
    <property type="entry name" value="LuxR_C_like"/>
    <property type="match status" value="1"/>
</dbReference>
<name>A0ABV5Y4K0_ARTRM</name>
<keyword evidence="1" id="KW-0805">Transcription regulation</keyword>
<dbReference type="SUPFAM" id="SSF46894">
    <property type="entry name" value="C-terminal effector domain of the bipartite response regulators"/>
    <property type="match status" value="1"/>
</dbReference>
<feature type="compositionally biased region" description="Basic and acidic residues" evidence="4">
    <location>
        <begin position="1"/>
        <end position="10"/>
    </location>
</feature>
<dbReference type="Gene3D" id="3.30.450.40">
    <property type="match status" value="1"/>
</dbReference>